<reference evidence="1 2" key="1">
    <citation type="submission" date="2013-08" db="EMBL/GenBank/DDBJ databases">
        <authorList>
            <person name="Durkin A.S."/>
            <person name="Haft D.R."/>
            <person name="McCorrison J."/>
            <person name="Torralba M."/>
            <person name="Gillis M."/>
            <person name="Haft D.H."/>
            <person name="Methe B."/>
            <person name="Sutton G."/>
            <person name="Nelson K.E."/>
        </authorList>
    </citation>
    <scope>NUCLEOTIDE SEQUENCE [LARGE SCALE GENOMIC DNA]</scope>
    <source>
        <strain evidence="1 2">F0493</strain>
    </source>
</reference>
<evidence type="ECO:0000313" key="2">
    <source>
        <dbReference type="Proteomes" id="UP000017023"/>
    </source>
</evidence>
<dbReference type="PATRIC" id="fig|1395125.3.peg.655"/>
<dbReference type="Proteomes" id="UP000017023">
    <property type="component" value="Unassembled WGS sequence"/>
</dbReference>
<gene>
    <name evidence="1" type="ORF">HMPREF9145_0068</name>
</gene>
<proteinExistence type="predicted"/>
<evidence type="ECO:0000313" key="1">
    <source>
        <dbReference type="EMBL" id="ERK02015.1"/>
    </source>
</evidence>
<dbReference type="AlphaFoldDB" id="U2MK26"/>
<organism evidence="1 2">
    <name type="scientific">Segatella salivae F0493</name>
    <dbReference type="NCBI Taxonomy" id="1395125"/>
    <lineage>
        <taxon>Bacteria</taxon>
        <taxon>Pseudomonadati</taxon>
        <taxon>Bacteroidota</taxon>
        <taxon>Bacteroidia</taxon>
        <taxon>Bacteroidales</taxon>
        <taxon>Prevotellaceae</taxon>
        <taxon>Segatella</taxon>
    </lineage>
</organism>
<name>U2MK26_9BACT</name>
<sequence>MRNQSKDDAVACEKMMPFQSFYAVISIVSSTHLRQIGV</sequence>
<protein>
    <submittedName>
        <fullName evidence="1">Uncharacterized protein</fullName>
    </submittedName>
</protein>
<dbReference type="EMBL" id="AWGW01000007">
    <property type="protein sequence ID" value="ERK02015.1"/>
    <property type="molecule type" value="Genomic_DNA"/>
</dbReference>
<accession>U2MK26</accession>
<comment type="caution">
    <text evidence="1">The sequence shown here is derived from an EMBL/GenBank/DDBJ whole genome shotgun (WGS) entry which is preliminary data.</text>
</comment>